<dbReference type="AlphaFoldDB" id="A0A3B0MHM5"/>
<dbReference type="GO" id="GO:0016020">
    <property type="term" value="C:membrane"/>
    <property type="evidence" value="ECO:0007669"/>
    <property type="project" value="InterPro"/>
</dbReference>
<dbReference type="PANTHER" id="PTHR37423:SF2">
    <property type="entry name" value="MEMBRANE-BOUND LYTIC MUREIN TRANSGLYCOSYLASE C"/>
    <property type="match status" value="1"/>
</dbReference>
<keyword evidence="4" id="KW-0732">Signal</keyword>
<dbReference type="CDD" id="cd00254">
    <property type="entry name" value="LT-like"/>
    <property type="match status" value="1"/>
</dbReference>
<dbReference type="Gene3D" id="1.10.530.10">
    <property type="match status" value="1"/>
</dbReference>
<evidence type="ECO:0000256" key="3">
    <source>
        <dbReference type="SAM" id="MobiDB-lite"/>
    </source>
</evidence>
<feature type="domain" description="Transglycosylase SLT" evidence="5">
    <location>
        <begin position="144"/>
        <end position="236"/>
    </location>
</feature>
<comment type="similarity">
    <text evidence="1">Belongs to the transglycosylase Slt family.</text>
</comment>
<feature type="chain" id="PRO_5017260276" evidence="4">
    <location>
        <begin position="23"/>
        <end position="280"/>
    </location>
</feature>
<comment type="similarity">
    <text evidence="2">Belongs to the virb1 family.</text>
</comment>
<dbReference type="InterPro" id="IPR008258">
    <property type="entry name" value="Transglycosylase_SLT_dom_1"/>
</dbReference>
<dbReference type="Pfam" id="PF01464">
    <property type="entry name" value="SLT"/>
    <property type="match status" value="1"/>
</dbReference>
<evidence type="ECO:0000259" key="5">
    <source>
        <dbReference type="Pfam" id="PF01464"/>
    </source>
</evidence>
<dbReference type="GO" id="GO:0008933">
    <property type="term" value="F:peptidoglycan lytic transglycosylase activity"/>
    <property type="evidence" value="ECO:0007669"/>
    <property type="project" value="InterPro"/>
</dbReference>
<dbReference type="InterPro" id="IPR000189">
    <property type="entry name" value="Transglyc_AS"/>
</dbReference>
<sequence>MSVPRVFAAVFCMVIGPPMALAQDSSESGFTFRRIAVGEGGAGKRITVQIDPEEQAARLAAGPRVPQNPPPAPEQGATDATSPGQFAWFWERVRPTGGPDVSRFLAARDALSTPPAGANIRAPRLQDMQDIAQSHAPAILLATVGTRVSPALALAVISVESAGRADAVSSANAQGLMQLIPATAERFGVTDPFDTDQNIKGGVTYLHWLMERFDNDVVLALAGYNAGEGAVDRNGGVPPYAETRDYVPKVLAAWQVARGLCATVPELPSDPCVFKIAQSG</sequence>
<proteinExistence type="inferred from homology"/>
<dbReference type="PROSITE" id="PS00922">
    <property type="entry name" value="TRANSGLYCOSYLASE"/>
    <property type="match status" value="1"/>
</dbReference>
<dbReference type="Proteomes" id="UP000272908">
    <property type="component" value="Unassembled WGS sequence"/>
</dbReference>
<accession>A0A3B0MHM5</accession>
<keyword evidence="7" id="KW-1185">Reference proteome</keyword>
<keyword evidence="6" id="KW-0456">Lyase</keyword>
<protein>
    <submittedName>
        <fullName evidence="6">Soluble lytic murein transglycosylase</fullName>
        <ecNumber evidence="6">4.2.2.-</ecNumber>
    </submittedName>
</protein>
<evidence type="ECO:0000256" key="1">
    <source>
        <dbReference type="ARBA" id="ARBA00007734"/>
    </source>
</evidence>
<gene>
    <name evidence="6" type="primary">slt_2</name>
    <name evidence="6" type="ORF">ROE7235_02796</name>
</gene>
<organism evidence="6 7">
    <name type="scientific">Roseinatronobacter ekhonensis</name>
    <dbReference type="NCBI Taxonomy" id="254356"/>
    <lineage>
        <taxon>Bacteria</taxon>
        <taxon>Pseudomonadati</taxon>
        <taxon>Pseudomonadota</taxon>
        <taxon>Alphaproteobacteria</taxon>
        <taxon>Rhodobacterales</taxon>
        <taxon>Paracoccaceae</taxon>
        <taxon>Roseinatronobacter</taxon>
    </lineage>
</organism>
<feature type="region of interest" description="Disordered" evidence="3">
    <location>
        <begin position="59"/>
        <end position="81"/>
    </location>
</feature>
<dbReference type="EMBL" id="UIHC01000035">
    <property type="protein sequence ID" value="SUZ33028.1"/>
    <property type="molecule type" value="Genomic_DNA"/>
</dbReference>
<dbReference type="RefSeq" id="WP_121096115.1">
    <property type="nucleotide sequence ID" value="NZ_UIHC01000035.1"/>
</dbReference>
<evidence type="ECO:0000256" key="4">
    <source>
        <dbReference type="SAM" id="SignalP"/>
    </source>
</evidence>
<name>A0A3B0MHM5_9RHOB</name>
<dbReference type="EC" id="4.2.2.-" evidence="6"/>
<dbReference type="OrthoDB" id="9815002at2"/>
<dbReference type="SUPFAM" id="SSF53955">
    <property type="entry name" value="Lysozyme-like"/>
    <property type="match status" value="1"/>
</dbReference>
<dbReference type="InterPro" id="IPR023346">
    <property type="entry name" value="Lysozyme-like_dom_sf"/>
</dbReference>
<reference evidence="7" key="1">
    <citation type="submission" date="2018-08" db="EMBL/GenBank/DDBJ databases">
        <authorList>
            <person name="Rodrigo-Torres L."/>
            <person name="Arahal R. D."/>
            <person name="Lucena T."/>
        </authorList>
    </citation>
    <scope>NUCLEOTIDE SEQUENCE [LARGE SCALE GENOMIC DNA]</scope>
    <source>
        <strain evidence="7">CECT 7235</strain>
    </source>
</reference>
<evidence type="ECO:0000313" key="7">
    <source>
        <dbReference type="Proteomes" id="UP000272908"/>
    </source>
</evidence>
<evidence type="ECO:0000256" key="2">
    <source>
        <dbReference type="ARBA" id="ARBA00009387"/>
    </source>
</evidence>
<feature type="signal peptide" evidence="4">
    <location>
        <begin position="1"/>
        <end position="22"/>
    </location>
</feature>
<dbReference type="PANTHER" id="PTHR37423">
    <property type="entry name" value="SOLUBLE LYTIC MUREIN TRANSGLYCOSYLASE-RELATED"/>
    <property type="match status" value="1"/>
</dbReference>
<dbReference type="GO" id="GO:0000270">
    <property type="term" value="P:peptidoglycan metabolic process"/>
    <property type="evidence" value="ECO:0007669"/>
    <property type="project" value="InterPro"/>
</dbReference>
<evidence type="ECO:0000313" key="6">
    <source>
        <dbReference type="EMBL" id="SUZ33028.1"/>
    </source>
</evidence>